<comment type="caution">
    <text evidence="1">The sequence shown here is derived from an EMBL/GenBank/DDBJ whole genome shotgun (WGS) entry which is preliminary data.</text>
</comment>
<sequence length="203" mass="22891">MKSLPQWDVTKWTELVEAWEVDRMKPNPFNRTIAIPLDKTEVMMHLQLAQEDAQDELTGLDGNELHTTSPKDMISQGIQLEASHQLLTLSKAYKDGDTNVLIQKEQLKCHKVMQDLNAHITQAKQYYCDIRKGLMVLLEVLVVWSWQKGIMRCPGSGILYIWEMFPVVLKNVCELNGASTPMGGTLFNAGEGVAVYAKQQAST</sequence>
<organism evidence="1 2">
    <name type="scientific">Armillaria novae-zelandiae</name>
    <dbReference type="NCBI Taxonomy" id="153914"/>
    <lineage>
        <taxon>Eukaryota</taxon>
        <taxon>Fungi</taxon>
        <taxon>Dikarya</taxon>
        <taxon>Basidiomycota</taxon>
        <taxon>Agaricomycotina</taxon>
        <taxon>Agaricomycetes</taxon>
        <taxon>Agaricomycetidae</taxon>
        <taxon>Agaricales</taxon>
        <taxon>Marasmiineae</taxon>
        <taxon>Physalacriaceae</taxon>
        <taxon>Armillaria</taxon>
    </lineage>
</organism>
<evidence type="ECO:0000313" key="1">
    <source>
        <dbReference type="EMBL" id="KAK0472260.1"/>
    </source>
</evidence>
<accession>A0AA39UB52</accession>
<dbReference type="Proteomes" id="UP001175227">
    <property type="component" value="Unassembled WGS sequence"/>
</dbReference>
<protein>
    <submittedName>
        <fullName evidence="1">Uncharacterized protein</fullName>
    </submittedName>
</protein>
<gene>
    <name evidence="1" type="ORF">IW261DRAFT_1424482</name>
</gene>
<evidence type="ECO:0000313" key="2">
    <source>
        <dbReference type="Proteomes" id="UP001175227"/>
    </source>
</evidence>
<dbReference type="EMBL" id="JAUEPR010000042">
    <property type="protein sequence ID" value="KAK0472260.1"/>
    <property type="molecule type" value="Genomic_DNA"/>
</dbReference>
<reference evidence="1" key="1">
    <citation type="submission" date="2023-06" db="EMBL/GenBank/DDBJ databases">
        <authorList>
            <consortium name="Lawrence Berkeley National Laboratory"/>
            <person name="Ahrendt S."/>
            <person name="Sahu N."/>
            <person name="Indic B."/>
            <person name="Wong-Bajracharya J."/>
            <person name="Merenyi Z."/>
            <person name="Ke H.-M."/>
            <person name="Monk M."/>
            <person name="Kocsube S."/>
            <person name="Drula E."/>
            <person name="Lipzen A."/>
            <person name="Balint B."/>
            <person name="Henrissat B."/>
            <person name="Andreopoulos B."/>
            <person name="Martin F.M."/>
            <person name="Harder C.B."/>
            <person name="Rigling D."/>
            <person name="Ford K.L."/>
            <person name="Foster G.D."/>
            <person name="Pangilinan J."/>
            <person name="Papanicolaou A."/>
            <person name="Barry K."/>
            <person name="LaButti K."/>
            <person name="Viragh M."/>
            <person name="Koriabine M."/>
            <person name="Yan M."/>
            <person name="Riley R."/>
            <person name="Champramary S."/>
            <person name="Plett K.L."/>
            <person name="Tsai I.J."/>
            <person name="Slot J."/>
            <person name="Sipos G."/>
            <person name="Plett J."/>
            <person name="Nagy L.G."/>
            <person name="Grigoriev I.V."/>
        </authorList>
    </citation>
    <scope>NUCLEOTIDE SEQUENCE</scope>
    <source>
        <strain evidence="1">ICMP 16352</strain>
    </source>
</reference>
<dbReference type="AlphaFoldDB" id="A0AA39UB52"/>
<proteinExistence type="predicted"/>
<name>A0AA39UB52_9AGAR</name>
<keyword evidence="2" id="KW-1185">Reference proteome</keyword>